<dbReference type="PROSITE" id="PS50088">
    <property type="entry name" value="ANK_REPEAT"/>
    <property type="match status" value="2"/>
</dbReference>
<keyword evidence="2 3" id="KW-0040">ANK repeat</keyword>
<dbReference type="EMBL" id="JAVHNQ010000001">
    <property type="protein sequence ID" value="KAK6359928.1"/>
    <property type="molecule type" value="Genomic_DNA"/>
</dbReference>
<keyword evidence="1" id="KW-0677">Repeat</keyword>
<dbReference type="Gene3D" id="1.25.40.20">
    <property type="entry name" value="Ankyrin repeat-containing domain"/>
    <property type="match status" value="1"/>
</dbReference>
<accession>A0AAV9VFS0</accession>
<dbReference type="PANTHER" id="PTHR24171:SF9">
    <property type="entry name" value="ANKYRIN REPEAT DOMAIN-CONTAINING PROTEIN 39"/>
    <property type="match status" value="1"/>
</dbReference>
<feature type="repeat" description="ANK" evidence="3">
    <location>
        <begin position="273"/>
        <end position="305"/>
    </location>
</feature>
<dbReference type="Pfam" id="PF12796">
    <property type="entry name" value="Ank_2"/>
    <property type="match status" value="1"/>
</dbReference>
<dbReference type="InterPro" id="IPR036770">
    <property type="entry name" value="Ankyrin_rpt-contain_sf"/>
</dbReference>
<reference evidence="5 6" key="1">
    <citation type="submission" date="2019-10" db="EMBL/GenBank/DDBJ databases">
        <authorList>
            <person name="Palmer J.M."/>
        </authorList>
    </citation>
    <scope>NUCLEOTIDE SEQUENCE [LARGE SCALE GENOMIC DNA]</scope>
    <source>
        <strain evidence="5 6">TWF696</strain>
    </source>
</reference>
<feature type="compositionally biased region" description="Basic residues" evidence="4">
    <location>
        <begin position="846"/>
        <end position="855"/>
    </location>
</feature>
<evidence type="ECO:0000313" key="6">
    <source>
        <dbReference type="Proteomes" id="UP001375240"/>
    </source>
</evidence>
<proteinExistence type="predicted"/>
<organism evidence="5 6">
    <name type="scientific">Orbilia brochopaga</name>
    <dbReference type="NCBI Taxonomy" id="3140254"/>
    <lineage>
        <taxon>Eukaryota</taxon>
        <taxon>Fungi</taxon>
        <taxon>Dikarya</taxon>
        <taxon>Ascomycota</taxon>
        <taxon>Pezizomycotina</taxon>
        <taxon>Orbiliomycetes</taxon>
        <taxon>Orbiliales</taxon>
        <taxon>Orbiliaceae</taxon>
        <taxon>Orbilia</taxon>
    </lineage>
</organism>
<feature type="compositionally biased region" description="Basic and acidic residues" evidence="4">
    <location>
        <begin position="862"/>
        <end position="875"/>
    </location>
</feature>
<feature type="repeat" description="ANK" evidence="3">
    <location>
        <begin position="306"/>
        <end position="338"/>
    </location>
</feature>
<sequence length="922" mass="103605">MRSRIRKAAKRKRLKQAKSLCNAAHGFEKGCLYHFGALHQLPKFRIVEHNGVSWQSPSDISLAVCDSFGGGVFIEAWGLQGTCSPKCRCKQIGHWRRLLDTDFAFVVSMPRHIIRSDINFPVIVHDKLLQDTVVDTVGSRPDIYHLDTGLPVACWDSDYLLSQYNALKMRLQAIMHDSNDVERFLLLRLLVDGFLQYLLPTDSKVMRSRDASDVLSDVMLLEEQGENTSNKQQVKFCKARHEELLAATKAQHWKDVLQLLDAEPGTINTCDAQGATPLFYAASAGHLDVVRELHARGADIDWLDDDGRTVLHKAVEEGHGDVARFLLDHGADINAQDNRGRTAAHAGAALLLNNGHQPGVSDVDDTMGMADDRGVLVGSSPALLAPPRPCDLVDCIPHDGTEHICPASYISELFGQNEPTQTTATKWCINCSNWKFLAKSGSRIPRFLRFMPLWPSIEYTYTRKLLENIGQPYPDFDSKEPGDWSEAIDLGECIQGRQVLAKKAVMRTFFKQEFYKVMSHRISHRVSRRFPNPARAWRHGMAALRRLSQGYTPRELGMAMALLCVCKAVSQTLDQYPDSVQHVDGTSYLQQFKNDLPRWSDLFHGRDRELFIAVAGEIWEVKDMASGRSRFDLDYHQLLKDVQNSISNIIDAAGRLFKMPQHGGQSLFPRAQSPPPPLSRPLPRKDPDPGPDPGDTNREPGPIQDPTIANDRPGLSHVLYTWVDMVDVILRIFNMILALLLWLNRLLTNDINSDSIYFYGLGFPTSVDGRTAVATIQSDPGLVLDVPFSLLDTSSTGFTNQAAHQPSIDAQRDTAMSEQDHGSNSSSQTLATPSSISRSTIESHRSSRRAAKKRTTSTQRYPCKEPGRTKDYSRREYAERHYMDYHAGLKPCKSCKKNYHRRYFDGHICNPNKPLVRNRAIS</sequence>
<dbReference type="PANTHER" id="PTHR24171">
    <property type="entry name" value="ANKYRIN REPEAT DOMAIN-CONTAINING PROTEIN 39-RELATED"/>
    <property type="match status" value="1"/>
</dbReference>
<feature type="region of interest" description="Disordered" evidence="4">
    <location>
        <begin position="664"/>
        <end position="709"/>
    </location>
</feature>
<protein>
    <submittedName>
        <fullName evidence="5">Uncharacterized protein</fullName>
    </submittedName>
</protein>
<keyword evidence="6" id="KW-1185">Reference proteome</keyword>
<dbReference type="SUPFAM" id="SSF48403">
    <property type="entry name" value="Ankyrin repeat"/>
    <property type="match status" value="1"/>
</dbReference>
<evidence type="ECO:0000256" key="2">
    <source>
        <dbReference type="ARBA" id="ARBA00023043"/>
    </source>
</evidence>
<feature type="region of interest" description="Disordered" evidence="4">
    <location>
        <begin position="799"/>
        <end position="875"/>
    </location>
</feature>
<name>A0AAV9VFS0_9PEZI</name>
<dbReference type="AlphaFoldDB" id="A0AAV9VFS0"/>
<evidence type="ECO:0000313" key="5">
    <source>
        <dbReference type="EMBL" id="KAK6359928.1"/>
    </source>
</evidence>
<evidence type="ECO:0000256" key="4">
    <source>
        <dbReference type="SAM" id="MobiDB-lite"/>
    </source>
</evidence>
<dbReference type="SMART" id="SM00248">
    <property type="entry name" value="ANK"/>
    <property type="match status" value="2"/>
</dbReference>
<evidence type="ECO:0000256" key="1">
    <source>
        <dbReference type="ARBA" id="ARBA00022737"/>
    </source>
</evidence>
<feature type="compositionally biased region" description="Polar residues" evidence="4">
    <location>
        <begin position="814"/>
        <end position="840"/>
    </location>
</feature>
<dbReference type="InterPro" id="IPR002110">
    <property type="entry name" value="Ankyrin_rpt"/>
</dbReference>
<evidence type="ECO:0000256" key="3">
    <source>
        <dbReference type="PROSITE-ProRule" id="PRU00023"/>
    </source>
</evidence>
<comment type="caution">
    <text evidence="5">The sequence shown here is derived from an EMBL/GenBank/DDBJ whole genome shotgun (WGS) entry which is preliminary data.</text>
</comment>
<dbReference type="PROSITE" id="PS50297">
    <property type="entry name" value="ANK_REP_REGION"/>
    <property type="match status" value="2"/>
</dbReference>
<gene>
    <name evidence="5" type="ORF">TWF696_001055</name>
</gene>
<dbReference type="Proteomes" id="UP001375240">
    <property type="component" value="Unassembled WGS sequence"/>
</dbReference>
<dbReference type="PRINTS" id="PR01415">
    <property type="entry name" value="ANKYRIN"/>
</dbReference>